<dbReference type="RefSeq" id="WP_109677495.1">
    <property type="nucleotide sequence ID" value="NZ_CP086615.1"/>
</dbReference>
<feature type="domain" description="UvrD-like helicase C-terminal" evidence="12">
    <location>
        <begin position="288"/>
        <end position="565"/>
    </location>
</feature>
<comment type="similarity">
    <text evidence="1">Belongs to the helicase family. UvrD subfamily.</text>
</comment>
<evidence type="ECO:0000256" key="10">
    <source>
        <dbReference type="PROSITE-ProRule" id="PRU00560"/>
    </source>
</evidence>
<evidence type="ECO:0000313" key="13">
    <source>
        <dbReference type="EMBL" id="PWG63870.1"/>
    </source>
</evidence>
<dbReference type="Pfam" id="PF13361">
    <property type="entry name" value="UvrD_C"/>
    <property type="match status" value="2"/>
</dbReference>
<comment type="catalytic activity">
    <reaction evidence="7">
        <text>Couples ATP hydrolysis with the unwinding of duplex DNA by translocating in the 3'-5' direction.</text>
        <dbReference type="EC" id="5.6.2.4"/>
    </reaction>
</comment>
<evidence type="ECO:0000256" key="6">
    <source>
        <dbReference type="ARBA" id="ARBA00023235"/>
    </source>
</evidence>
<dbReference type="PANTHER" id="PTHR11070:SF59">
    <property type="entry name" value="DNA 3'-5' HELICASE"/>
    <property type="match status" value="1"/>
</dbReference>
<name>A0A2U2N446_9GAMM</name>
<keyword evidence="14" id="KW-1185">Reference proteome</keyword>
<dbReference type="EC" id="5.6.2.4" evidence="8"/>
<dbReference type="GO" id="GO:0003677">
    <property type="term" value="F:DNA binding"/>
    <property type="evidence" value="ECO:0007669"/>
    <property type="project" value="InterPro"/>
</dbReference>
<dbReference type="PANTHER" id="PTHR11070">
    <property type="entry name" value="UVRD / RECB / PCRA DNA HELICASE FAMILY MEMBER"/>
    <property type="match status" value="1"/>
</dbReference>
<dbReference type="Proteomes" id="UP000245474">
    <property type="component" value="Unassembled WGS sequence"/>
</dbReference>
<dbReference type="InterPro" id="IPR000212">
    <property type="entry name" value="DNA_helicase_UvrD/REP"/>
</dbReference>
<evidence type="ECO:0000256" key="2">
    <source>
        <dbReference type="ARBA" id="ARBA00022741"/>
    </source>
</evidence>
<comment type="catalytic activity">
    <reaction evidence="9">
        <text>ATP + H2O = ADP + phosphate + H(+)</text>
        <dbReference type="Rhea" id="RHEA:13065"/>
        <dbReference type="ChEBI" id="CHEBI:15377"/>
        <dbReference type="ChEBI" id="CHEBI:15378"/>
        <dbReference type="ChEBI" id="CHEBI:30616"/>
        <dbReference type="ChEBI" id="CHEBI:43474"/>
        <dbReference type="ChEBI" id="CHEBI:456216"/>
        <dbReference type="EC" id="5.6.2.4"/>
    </reaction>
</comment>
<dbReference type="AlphaFoldDB" id="A0A2U2N446"/>
<dbReference type="GO" id="GO:0043138">
    <property type="term" value="F:3'-5' DNA helicase activity"/>
    <property type="evidence" value="ECO:0007669"/>
    <property type="project" value="UniProtKB-EC"/>
</dbReference>
<keyword evidence="6" id="KW-0413">Isomerase</keyword>
<protein>
    <recommendedName>
        <fullName evidence="8">DNA 3'-5' helicase</fullName>
        <ecNumber evidence="8">5.6.2.4</ecNumber>
    </recommendedName>
</protein>
<gene>
    <name evidence="13" type="ORF">DEM34_06610</name>
</gene>
<dbReference type="GO" id="GO:0016887">
    <property type="term" value="F:ATP hydrolysis activity"/>
    <property type="evidence" value="ECO:0007669"/>
    <property type="project" value="RHEA"/>
</dbReference>
<reference evidence="13 14" key="1">
    <citation type="submission" date="2018-05" db="EMBL/GenBank/DDBJ databases">
        <title>Spiribacter halobius sp. nov., a moderately halophilic bacterium isolated from marine solar saltern.</title>
        <authorList>
            <person name="Zheng W.-S."/>
            <person name="Lu D.-C."/>
            <person name="Du Z.-J."/>
        </authorList>
    </citation>
    <scope>NUCLEOTIDE SEQUENCE [LARGE SCALE GENOMIC DNA]</scope>
    <source>
        <strain evidence="13 14">E85</strain>
    </source>
</reference>
<keyword evidence="4 10" id="KW-0347">Helicase</keyword>
<dbReference type="Pfam" id="PF00580">
    <property type="entry name" value="UvrD-helicase"/>
    <property type="match status" value="1"/>
</dbReference>
<dbReference type="InterPro" id="IPR027417">
    <property type="entry name" value="P-loop_NTPase"/>
</dbReference>
<dbReference type="InterPro" id="IPR014016">
    <property type="entry name" value="UvrD-like_ATP-bd"/>
</dbReference>
<evidence type="ECO:0000259" key="11">
    <source>
        <dbReference type="PROSITE" id="PS51198"/>
    </source>
</evidence>
<evidence type="ECO:0000313" key="14">
    <source>
        <dbReference type="Proteomes" id="UP000245474"/>
    </source>
</evidence>
<comment type="caution">
    <text evidence="13">The sequence shown here is derived from an EMBL/GenBank/DDBJ whole genome shotgun (WGS) entry which is preliminary data.</text>
</comment>
<evidence type="ECO:0000256" key="4">
    <source>
        <dbReference type="ARBA" id="ARBA00022806"/>
    </source>
</evidence>
<organism evidence="13 14">
    <name type="scientific">Sediminicurvatus halobius</name>
    <dbReference type="NCBI Taxonomy" id="2182432"/>
    <lineage>
        <taxon>Bacteria</taxon>
        <taxon>Pseudomonadati</taxon>
        <taxon>Pseudomonadota</taxon>
        <taxon>Gammaproteobacteria</taxon>
        <taxon>Chromatiales</taxon>
        <taxon>Ectothiorhodospiraceae</taxon>
        <taxon>Sediminicurvatus</taxon>
    </lineage>
</organism>
<keyword evidence="2 10" id="KW-0547">Nucleotide-binding</keyword>
<dbReference type="GO" id="GO:0000725">
    <property type="term" value="P:recombinational repair"/>
    <property type="evidence" value="ECO:0007669"/>
    <property type="project" value="TreeGrafter"/>
</dbReference>
<keyword evidence="5 10" id="KW-0067">ATP-binding</keyword>
<proteinExistence type="inferred from homology"/>
<sequence length="675" mass="72994">MLDPDQARVVAHGSGPAVVLAGAGAGKTRCTTERARRRLLEDGVPAEAMVLLTFTNKAAGEMRERLAARLNGAVPPPWIGTFHSFGSRLLRTHGEAIGVPPNATLMDAEDSRRMLDTLLAGPFSDPERRRRALSLQEALSAAGLDLTDDADLEPARDLCDAAGFGPVAAARLLQRLRRYDREKRQAAMLDFADLILLPARLLRRDPALCARLTGALRDITVDEAQDTDGAQFRLLRLLTPQDRTVVLVGDDDQAIYEWRHARPQNLRDFIAAEAPAVYRLERNYRSAPAIVTGGVALVRHNLERLEKHPYAVRPAAEETVRLRLWGDAEGMAEGVAATLQDALDAGTPADELAVLYRKNRLARPLEAALLRRGLPYRVKAGMDLLAHADVRMMLAAGRLAANRRDMRALARLADLVPGLGARGVGRLLDAGGDPLAQGGRLSPKGAAGVADLARAIDALSRQGPAGLESWCLQTPLVRDWLERRIRAAAGGRKAEAPAVERGWRPVRARLAAIQRAMQRRLQGLPAASGDAERWSAALEIAATGTEEAEPESGRITLSTIHGAKGLEWGRVHLFGFSEGLLPMARDGVVENLAEERRLAYVAVTRARDALMLHHADRVDTGDGQGVRSVAVSPFVEEIRRGQPVVEEDRRPGAELPADAGATDWLAAMRAGLGSP</sequence>
<evidence type="ECO:0000256" key="3">
    <source>
        <dbReference type="ARBA" id="ARBA00022801"/>
    </source>
</evidence>
<dbReference type="InterPro" id="IPR014017">
    <property type="entry name" value="DNA_helicase_UvrD-like_C"/>
</dbReference>
<evidence type="ECO:0000256" key="9">
    <source>
        <dbReference type="ARBA" id="ARBA00048988"/>
    </source>
</evidence>
<dbReference type="GO" id="GO:0005829">
    <property type="term" value="C:cytosol"/>
    <property type="evidence" value="ECO:0007669"/>
    <property type="project" value="TreeGrafter"/>
</dbReference>
<evidence type="ECO:0000256" key="1">
    <source>
        <dbReference type="ARBA" id="ARBA00009922"/>
    </source>
</evidence>
<dbReference type="Gene3D" id="1.10.486.10">
    <property type="entry name" value="PCRA, domain 4"/>
    <property type="match status" value="1"/>
</dbReference>
<evidence type="ECO:0000256" key="8">
    <source>
        <dbReference type="ARBA" id="ARBA00034808"/>
    </source>
</evidence>
<keyword evidence="3 10" id="KW-0378">Hydrolase</keyword>
<dbReference type="GO" id="GO:0033202">
    <property type="term" value="C:DNA helicase complex"/>
    <property type="evidence" value="ECO:0007669"/>
    <property type="project" value="TreeGrafter"/>
</dbReference>
<dbReference type="InterPro" id="IPR013986">
    <property type="entry name" value="DExx_box_DNA_helicase_dom_sf"/>
</dbReference>
<dbReference type="CDD" id="cd17932">
    <property type="entry name" value="DEXQc_UvrD"/>
    <property type="match status" value="1"/>
</dbReference>
<dbReference type="PROSITE" id="PS51217">
    <property type="entry name" value="UVRD_HELICASE_CTER"/>
    <property type="match status" value="1"/>
</dbReference>
<feature type="binding site" evidence="10">
    <location>
        <begin position="21"/>
        <end position="28"/>
    </location>
    <ligand>
        <name>ATP</name>
        <dbReference type="ChEBI" id="CHEBI:30616"/>
    </ligand>
</feature>
<evidence type="ECO:0000256" key="5">
    <source>
        <dbReference type="ARBA" id="ARBA00022840"/>
    </source>
</evidence>
<dbReference type="OrthoDB" id="9806690at2"/>
<dbReference type="EMBL" id="QFFI01000008">
    <property type="protein sequence ID" value="PWG63870.1"/>
    <property type="molecule type" value="Genomic_DNA"/>
</dbReference>
<evidence type="ECO:0000256" key="7">
    <source>
        <dbReference type="ARBA" id="ARBA00034617"/>
    </source>
</evidence>
<feature type="domain" description="UvrD-like helicase ATP-binding" evidence="11">
    <location>
        <begin position="1"/>
        <end position="287"/>
    </location>
</feature>
<evidence type="ECO:0000259" key="12">
    <source>
        <dbReference type="PROSITE" id="PS51217"/>
    </source>
</evidence>
<dbReference type="SUPFAM" id="SSF52540">
    <property type="entry name" value="P-loop containing nucleoside triphosphate hydrolases"/>
    <property type="match status" value="1"/>
</dbReference>
<dbReference type="Gene3D" id="1.10.10.160">
    <property type="match status" value="1"/>
</dbReference>
<accession>A0A2U2N446</accession>
<dbReference type="PROSITE" id="PS51198">
    <property type="entry name" value="UVRD_HELICASE_ATP_BIND"/>
    <property type="match status" value="1"/>
</dbReference>
<dbReference type="Gene3D" id="3.40.50.300">
    <property type="entry name" value="P-loop containing nucleotide triphosphate hydrolases"/>
    <property type="match status" value="2"/>
</dbReference>
<dbReference type="GO" id="GO:0005524">
    <property type="term" value="F:ATP binding"/>
    <property type="evidence" value="ECO:0007669"/>
    <property type="project" value="UniProtKB-UniRule"/>
</dbReference>